<feature type="non-terminal residue" evidence="1">
    <location>
        <position position="1"/>
    </location>
</feature>
<dbReference type="Proteomes" id="UP000265520">
    <property type="component" value="Unassembled WGS sequence"/>
</dbReference>
<accession>A0A392S595</accession>
<keyword evidence="2" id="KW-1185">Reference proteome</keyword>
<name>A0A392S595_9FABA</name>
<protein>
    <submittedName>
        <fullName evidence="1">Uncharacterized protein</fullName>
    </submittedName>
</protein>
<dbReference type="AlphaFoldDB" id="A0A392S595"/>
<evidence type="ECO:0000313" key="1">
    <source>
        <dbReference type="EMBL" id="MCI43998.1"/>
    </source>
</evidence>
<organism evidence="1 2">
    <name type="scientific">Trifolium medium</name>
    <dbReference type="NCBI Taxonomy" id="97028"/>
    <lineage>
        <taxon>Eukaryota</taxon>
        <taxon>Viridiplantae</taxon>
        <taxon>Streptophyta</taxon>
        <taxon>Embryophyta</taxon>
        <taxon>Tracheophyta</taxon>
        <taxon>Spermatophyta</taxon>
        <taxon>Magnoliopsida</taxon>
        <taxon>eudicotyledons</taxon>
        <taxon>Gunneridae</taxon>
        <taxon>Pentapetalae</taxon>
        <taxon>rosids</taxon>
        <taxon>fabids</taxon>
        <taxon>Fabales</taxon>
        <taxon>Fabaceae</taxon>
        <taxon>Papilionoideae</taxon>
        <taxon>50 kb inversion clade</taxon>
        <taxon>NPAAA clade</taxon>
        <taxon>Hologalegina</taxon>
        <taxon>IRL clade</taxon>
        <taxon>Trifolieae</taxon>
        <taxon>Trifolium</taxon>
    </lineage>
</organism>
<evidence type="ECO:0000313" key="2">
    <source>
        <dbReference type="Proteomes" id="UP000265520"/>
    </source>
</evidence>
<reference evidence="1 2" key="1">
    <citation type="journal article" date="2018" name="Front. Plant Sci.">
        <title>Red Clover (Trifolium pratense) and Zigzag Clover (T. medium) - A Picture of Genomic Similarities and Differences.</title>
        <authorList>
            <person name="Dluhosova J."/>
            <person name="Istvanek J."/>
            <person name="Nedelnik J."/>
            <person name="Repkova J."/>
        </authorList>
    </citation>
    <scope>NUCLEOTIDE SEQUENCE [LARGE SCALE GENOMIC DNA]</scope>
    <source>
        <strain evidence="2">cv. 10/8</strain>
        <tissue evidence="1">Leaf</tissue>
    </source>
</reference>
<proteinExistence type="predicted"/>
<sequence>ACLVVCYEFITCVDEFWGGFALNPPPNALFYVLVARWRQMAPGAVLAVAGRGGGDMVASRRQFWCFILTCIATCKTLNSTVR</sequence>
<comment type="caution">
    <text evidence="1">The sequence shown here is derived from an EMBL/GenBank/DDBJ whole genome shotgun (WGS) entry which is preliminary data.</text>
</comment>
<dbReference type="EMBL" id="LXQA010324644">
    <property type="protein sequence ID" value="MCI43998.1"/>
    <property type="molecule type" value="Genomic_DNA"/>
</dbReference>